<dbReference type="SUPFAM" id="SSF51735">
    <property type="entry name" value="NAD(P)-binding Rossmann-fold domains"/>
    <property type="match status" value="1"/>
</dbReference>
<dbReference type="EMBL" id="JADBEL010000008">
    <property type="protein sequence ID" value="MBE1554707.1"/>
    <property type="molecule type" value="Genomic_DNA"/>
</dbReference>
<evidence type="ECO:0000313" key="2">
    <source>
        <dbReference type="EMBL" id="MBE1554707.1"/>
    </source>
</evidence>
<keyword evidence="3" id="KW-1185">Reference proteome</keyword>
<protein>
    <submittedName>
        <fullName evidence="2">Dehydrogenase</fullName>
    </submittedName>
</protein>
<feature type="domain" description="Gfo/Idh/MocA-like oxidoreductase N-terminal" evidence="1">
    <location>
        <begin position="57"/>
        <end position="129"/>
    </location>
</feature>
<organism evidence="2 3">
    <name type="scientific">Sporosarcina limicola</name>
    <dbReference type="NCBI Taxonomy" id="34101"/>
    <lineage>
        <taxon>Bacteria</taxon>
        <taxon>Bacillati</taxon>
        <taxon>Bacillota</taxon>
        <taxon>Bacilli</taxon>
        <taxon>Bacillales</taxon>
        <taxon>Caryophanaceae</taxon>
        <taxon>Sporosarcina</taxon>
    </lineage>
</organism>
<reference evidence="2" key="1">
    <citation type="submission" date="2020-10" db="EMBL/GenBank/DDBJ databases">
        <title>Genomic Encyclopedia of Type Strains, Phase IV (KMG-IV): sequencing the most valuable type-strain genomes for metagenomic binning, comparative biology and taxonomic classification.</title>
        <authorList>
            <person name="Goeker M."/>
        </authorList>
    </citation>
    <scope>NUCLEOTIDE SEQUENCE</scope>
    <source>
        <strain evidence="2">DSM 13886</strain>
    </source>
</reference>
<dbReference type="Pfam" id="PF01408">
    <property type="entry name" value="GFO_IDH_MocA"/>
    <property type="match status" value="1"/>
</dbReference>
<sequence>MNIGLIGLDTSHSEIFTRLINDNEDPFHVKGGKITHVIPTFSKDMAISSERFPTYFEIVKTKYGVQPIEDVEELMKLVDAVIIGTVDGRNHLEWFKKVVRYGKPIFIDKPIVMSSVEMEELMRLSIQYGTPIMSSSSLRFSESVMNITDKEQLRSGYFYGPVPMQEKMPGYLWYGIHLIEMIVTIFGTDIKQIKLKSNEDYEYINMIFNNKAEVIVRGENVWHDRFGAVLHSSENVHTLKLWQERKPYYAGLIEHVMAFFKSRITPVPLVETAEIIKIVERINSLKKV</sequence>
<gene>
    <name evidence="2" type="ORF">H4683_001785</name>
</gene>
<dbReference type="InterPro" id="IPR036291">
    <property type="entry name" value="NAD(P)-bd_dom_sf"/>
</dbReference>
<proteinExistence type="predicted"/>
<evidence type="ECO:0000259" key="1">
    <source>
        <dbReference type="Pfam" id="PF01408"/>
    </source>
</evidence>
<comment type="caution">
    <text evidence="2">The sequence shown here is derived from an EMBL/GenBank/DDBJ whole genome shotgun (WGS) entry which is preliminary data.</text>
</comment>
<dbReference type="Gene3D" id="3.40.50.720">
    <property type="entry name" value="NAD(P)-binding Rossmann-like Domain"/>
    <property type="match status" value="1"/>
</dbReference>
<evidence type="ECO:0000313" key="3">
    <source>
        <dbReference type="Proteomes" id="UP000658225"/>
    </source>
</evidence>
<dbReference type="RefSeq" id="WP_192598470.1">
    <property type="nucleotide sequence ID" value="NZ_JADBEL010000008.1"/>
</dbReference>
<name>A0A927MKA4_9BACL</name>
<dbReference type="InterPro" id="IPR000683">
    <property type="entry name" value="Gfo/Idh/MocA-like_OxRdtase_N"/>
</dbReference>
<dbReference type="GO" id="GO:0000166">
    <property type="term" value="F:nucleotide binding"/>
    <property type="evidence" value="ECO:0007669"/>
    <property type="project" value="InterPro"/>
</dbReference>
<dbReference type="Proteomes" id="UP000658225">
    <property type="component" value="Unassembled WGS sequence"/>
</dbReference>
<accession>A0A927MKA4</accession>
<dbReference type="AlphaFoldDB" id="A0A927MKA4"/>